<evidence type="ECO:0000256" key="8">
    <source>
        <dbReference type="ARBA" id="ARBA00023053"/>
    </source>
</evidence>
<evidence type="ECO:0000256" key="11">
    <source>
        <dbReference type="ARBA" id="ARBA00023201"/>
    </source>
</evidence>
<feature type="transmembrane region" description="Helical" evidence="12">
    <location>
        <begin position="140"/>
        <end position="161"/>
    </location>
</feature>
<evidence type="ECO:0000313" key="14">
    <source>
        <dbReference type="EMBL" id="CAA9371460.1"/>
    </source>
</evidence>
<sequence>MATGVDGQTRAHGRDLLTQLSTPLRSFLSTESGSAGVLLLATVLALAWANSPWSETYHDLMSTELAFSLADATLSKDLQHWVNDGLMVLFFFVIGLEVRREVSVGELTRPSSAVLPLLAGLGGMLVPVALYLLLNPSGDAARGWGVVIGTDTAFLLGALALVGPSIATQLRIFLLTLTVVDDIVAVAVIGVVYTDSVQPGLFLAAVACLVVLSLLSRRETWHSAPYIAVLAVAWWCTLLSGVHPSLTGMLAGLLIAARLPRPEVVEQAASSFTAFRQSPRPDMGRTARLGVQRAISPNERLQTGLHPWSSYLVVPLFAFVNAGIDLRDGALADALGSRLTWGVFLGLVLGKLVGIAAGVQIGLRTGAGRLPTGVRPGHVLGGAALSGIGFTVSLLIAGLAFTDEADRAHATVGVLLAAVGATVLGWLLFVTTRRRSGVATADLPMVLDRPVDPSSDHIRGDPAAPLTLVEYGDFQCPFCARATGVTRELADLFGSRLRYVFRHLPLDGIHPQALLAAHAAEAASRQDAFWGMHDLLFANQGAFTLEQVTGFADELGLDVEQFLDDLQDPQLVDRIADDVASAEASGARGTPTFFVADRRHVGPHDTGTLARALEAVGART</sequence>
<keyword evidence="7 12" id="KW-1133">Transmembrane helix</keyword>
<dbReference type="InterPro" id="IPR013766">
    <property type="entry name" value="Thioredoxin_domain"/>
</dbReference>
<gene>
    <name evidence="12" type="primary">nhaA</name>
    <name evidence="14" type="ORF">AVDCRST_MAG47-1275</name>
</gene>
<dbReference type="InterPro" id="IPR012336">
    <property type="entry name" value="Thioredoxin-like_fold"/>
</dbReference>
<organism evidence="14">
    <name type="scientific">uncultured Nocardioidaceae bacterium</name>
    <dbReference type="NCBI Taxonomy" id="253824"/>
    <lineage>
        <taxon>Bacteria</taxon>
        <taxon>Bacillati</taxon>
        <taxon>Actinomycetota</taxon>
        <taxon>Actinomycetes</taxon>
        <taxon>Propionibacteriales</taxon>
        <taxon>Nocardioidaceae</taxon>
        <taxon>environmental samples</taxon>
    </lineage>
</organism>
<keyword evidence="4 12" id="KW-0050">Antiport</keyword>
<dbReference type="GO" id="GO:0006885">
    <property type="term" value="P:regulation of pH"/>
    <property type="evidence" value="ECO:0007669"/>
    <property type="project" value="UniProtKB-UniRule"/>
</dbReference>
<evidence type="ECO:0000256" key="3">
    <source>
        <dbReference type="ARBA" id="ARBA00022448"/>
    </source>
</evidence>
<evidence type="ECO:0000256" key="9">
    <source>
        <dbReference type="ARBA" id="ARBA00023065"/>
    </source>
</evidence>
<dbReference type="HAMAP" id="MF_01844">
    <property type="entry name" value="NhaA"/>
    <property type="match status" value="1"/>
</dbReference>
<evidence type="ECO:0000256" key="5">
    <source>
        <dbReference type="ARBA" id="ARBA00022475"/>
    </source>
</evidence>
<keyword evidence="6 12" id="KW-0812">Transmembrane</keyword>
<feature type="transmembrane region" description="Helical" evidence="12">
    <location>
        <begin position="33"/>
        <end position="51"/>
    </location>
</feature>
<feature type="domain" description="Thioredoxin" evidence="13">
    <location>
        <begin position="432"/>
        <end position="618"/>
    </location>
</feature>
<evidence type="ECO:0000256" key="6">
    <source>
        <dbReference type="ARBA" id="ARBA00022692"/>
    </source>
</evidence>
<evidence type="ECO:0000256" key="10">
    <source>
        <dbReference type="ARBA" id="ARBA00023136"/>
    </source>
</evidence>
<dbReference type="Gene3D" id="1.20.1530.10">
    <property type="entry name" value="Na+/H+ antiporter like domain"/>
    <property type="match status" value="1"/>
</dbReference>
<feature type="transmembrane region" description="Helical" evidence="12">
    <location>
        <begin position="81"/>
        <end position="99"/>
    </location>
</feature>
<evidence type="ECO:0000256" key="1">
    <source>
        <dbReference type="ARBA" id="ARBA00004429"/>
    </source>
</evidence>
<feature type="transmembrane region" description="Helical" evidence="12">
    <location>
        <begin position="111"/>
        <end position="134"/>
    </location>
</feature>
<dbReference type="NCBIfam" id="TIGR00773">
    <property type="entry name" value="NhaA"/>
    <property type="match status" value="1"/>
</dbReference>
<accession>A0A6J4MX89</accession>
<keyword evidence="10 12" id="KW-0472">Membrane</keyword>
<comment type="function">
    <text evidence="12">Na(+)/H(+) antiporter that extrudes sodium in exchange for external protons.</text>
</comment>
<comment type="catalytic activity">
    <reaction evidence="12">
        <text>Na(+)(in) + 2 H(+)(out) = Na(+)(out) + 2 H(+)(in)</text>
        <dbReference type="Rhea" id="RHEA:29251"/>
        <dbReference type="ChEBI" id="CHEBI:15378"/>
        <dbReference type="ChEBI" id="CHEBI:29101"/>
    </reaction>
</comment>
<evidence type="ECO:0000259" key="13">
    <source>
        <dbReference type="PROSITE" id="PS51352"/>
    </source>
</evidence>
<dbReference type="InterPro" id="IPR036249">
    <property type="entry name" value="Thioredoxin-like_sf"/>
</dbReference>
<feature type="transmembrane region" description="Helical" evidence="12">
    <location>
        <begin position="408"/>
        <end position="429"/>
    </location>
</feature>
<feature type="transmembrane region" description="Helical" evidence="12">
    <location>
        <begin position="227"/>
        <end position="256"/>
    </location>
</feature>
<keyword evidence="8 12" id="KW-0915">Sodium</keyword>
<feature type="transmembrane region" description="Helical" evidence="12">
    <location>
        <begin position="199"/>
        <end position="215"/>
    </location>
</feature>
<dbReference type="SUPFAM" id="SSF52833">
    <property type="entry name" value="Thioredoxin-like"/>
    <property type="match status" value="1"/>
</dbReference>
<protein>
    <recommendedName>
        <fullName evidence="12">Na(+)/H(+) antiporter NhaA</fullName>
    </recommendedName>
    <alternativeName>
        <fullName evidence="12">Sodium/proton antiporter NhaA</fullName>
    </alternativeName>
</protein>
<dbReference type="GO" id="GO:0005886">
    <property type="term" value="C:plasma membrane"/>
    <property type="evidence" value="ECO:0007669"/>
    <property type="project" value="UniProtKB-SubCell"/>
</dbReference>
<dbReference type="Pfam" id="PF13462">
    <property type="entry name" value="Thioredoxin_4"/>
    <property type="match status" value="1"/>
</dbReference>
<evidence type="ECO:0000256" key="7">
    <source>
        <dbReference type="ARBA" id="ARBA00022989"/>
    </source>
</evidence>
<feature type="transmembrane region" description="Helical" evidence="12">
    <location>
        <begin position="173"/>
        <end position="193"/>
    </location>
</feature>
<keyword evidence="5 12" id="KW-1003">Cell membrane</keyword>
<dbReference type="EMBL" id="CADCUK010000089">
    <property type="protein sequence ID" value="CAA9371460.1"/>
    <property type="molecule type" value="Genomic_DNA"/>
</dbReference>
<dbReference type="PANTHER" id="PTHR30341">
    <property type="entry name" value="SODIUM ION/PROTON ANTIPORTER NHAA-RELATED"/>
    <property type="match status" value="1"/>
</dbReference>
<dbReference type="Gene3D" id="3.40.30.10">
    <property type="entry name" value="Glutaredoxin"/>
    <property type="match status" value="1"/>
</dbReference>
<comment type="similarity">
    <text evidence="2">In the N-terminal section; belongs to the NhaA Na(+)/H(+) (TC 2.A.33) antiporter family.</text>
</comment>
<dbReference type="AlphaFoldDB" id="A0A6J4MX89"/>
<dbReference type="Pfam" id="PF06965">
    <property type="entry name" value="Na_H_antiport_1"/>
    <property type="match status" value="1"/>
</dbReference>
<comment type="similarity">
    <text evidence="12">Belongs to the NhaA Na(+)/H(+) (TC 2.A.33) antiporter family.</text>
</comment>
<dbReference type="GO" id="GO:0015385">
    <property type="term" value="F:sodium:proton antiporter activity"/>
    <property type="evidence" value="ECO:0007669"/>
    <property type="project" value="UniProtKB-UniRule"/>
</dbReference>
<evidence type="ECO:0000256" key="2">
    <source>
        <dbReference type="ARBA" id="ARBA00007006"/>
    </source>
</evidence>
<dbReference type="PROSITE" id="PS51352">
    <property type="entry name" value="THIOREDOXIN_2"/>
    <property type="match status" value="1"/>
</dbReference>
<keyword evidence="3 12" id="KW-0813">Transport</keyword>
<feature type="transmembrane region" description="Helical" evidence="12">
    <location>
        <begin position="339"/>
        <end position="359"/>
    </location>
</feature>
<dbReference type="PANTHER" id="PTHR30341:SF0">
    <property type="entry name" value="NA(+)_H(+) ANTIPORTER NHAA"/>
    <property type="match status" value="1"/>
</dbReference>
<dbReference type="InterPro" id="IPR023171">
    <property type="entry name" value="Na/H_antiporter_dom_sf"/>
</dbReference>
<name>A0A6J4MX89_9ACTN</name>
<evidence type="ECO:0000256" key="4">
    <source>
        <dbReference type="ARBA" id="ARBA00022449"/>
    </source>
</evidence>
<comment type="subcellular location">
    <subcellularLocation>
        <location evidence="1">Cell inner membrane</location>
        <topology evidence="1">Multi-pass membrane protein</topology>
    </subcellularLocation>
    <subcellularLocation>
        <location evidence="12">Cell membrane</location>
        <topology evidence="12">Multi-pass membrane protein</topology>
    </subcellularLocation>
</comment>
<keyword evidence="9 12" id="KW-0406">Ion transport</keyword>
<dbReference type="InterPro" id="IPR004670">
    <property type="entry name" value="NhaA"/>
</dbReference>
<reference evidence="14" key="1">
    <citation type="submission" date="2020-02" db="EMBL/GenBank/DDBJ databases">
        <authorList>
            <person name="Meier V. D."/>
        </authorList>
    </citation>
    <scope>NUCLEOTIDE SEQUENCE</scope>
    <source>
        <strain evidence="14">AVDCRST_MAG47</strain>
    </source>
</reference>
<proteinExistence type="inferred from homology"/>
<evidence type="ECO:0000256" key="12">
    <source>
        <dbReference type="HAMAP-Rule" id="MF_01844"/>
    </source>
</evidence>
<feature type="transmembrane region" description="Helical" evidence="12">
    <location>
        <begin position="379"/>
        <end position="401"/>
    </location>
</feature>
<keyword evidence="11 12" id="KW-0739">Sodium transport</keyword>